<evidence type="ECO:0000256" key="2">
    <source>
        <dbReference type="ARBA" id="ARBA00022729"/>
    </source>
</evidence>
<feature type="domain" description="Leucine-binding protein" evidence="3">
    <location>
        <begin position="35"/>
        <end position="133"/>
    </location>
</feature>
<sequence>MSTVTRSDTVQGCRPSHAQRLSWPHGALGVVLREVLVVDDRTSYGQGLADVVVKEPKAAGVDVVDREFVSDKTVDFRGILTSIKSKDAQAVFYGGVDAQAGPLRKQMTGLAMKIPLVGSAIETDKFVELAGTAAFDAKGDLRAATVTLYQAKSGKFPHVG</sequence>
<dbReference type="InterPro" id="IPR028081">
    <property type="entry name" value="Leu-bd"/>
</dbReference>
<dbReference type="AlphaFoldDB" id="A0A4P7CTU8"/>
<dbReference type="PANTHER" id="PTHR47151">
    <property type="entry name" value="LEU/ILE/VAL-BINDING ABC TRANSPORTER SUBUNIT"/>
    <property type="match status" value="1"/>
</dbReference>
<keyword evidence="5" id="KW-1185">Reference proteome</keyword>
<dbReference type="PANTHER" id="PTHR47151:SF2">
    <property type="entry name" value="AMINO ACID BINDING PROTEIN"/>
    <property type="match status" value="1"/>
</dbReference>
<keyword evidence="2" id="KW-0732">Signal</keyword>
<accession>A0A4P7CTU8</accession>
<proteinExistence type="inferred from homology"/>
<evidence type="ECO:0000313" key="4">
    <source>
        <dbReference type="EMBL" id="QBQ99448.1"/>
    </source>
</evidence>
<dbReference type="Proteomes" id="UP000295727">
    <property type="component" value="Chromosome 2"/>
</dbReference>
<evidence type="ECO:0000259" key="3">
    <source>
        <dbReference type="Pfam" id="PF13458"/>
    </source>
</evidence>
<dbReference type="InterPro" id="IPR028082">
    <property type="entry name" value="Peripla_BP_I"/>
</dbReference>
<evidence type="ECO:0000313" key="5">
    <source>
        <dbReference type="Proteomes" id="UP000295727"/>
    </source>
</evidence>
<organism evidence="4 5">
    <name type="scientific">Paraburkholderia pallida</name>
    <dbReference type="NCBI Taxonomy" id="2547399"/>
    <lineage>
        <taxon>Bacteria</taxon>
        <taxon>Pseudomonadati</taxon>
        <taxon>Pseudomonadota</taxon>
        <taxon>Betaproteobacteria</taxon>
        <taxon>Burkholderiales</taxon>
        <taxon>Burkholderiaceae</taxon>
        <taxon>Paraburkholderia</taxon>
    </lineage>
</organism>
<name>A0A4P7CTU8_9BURK</name>
<comment type="similarity">
    <text evidence="1">Belongs to the leucine-binding protein family.</text>
</comment>
<dbReference type="SUPFAM" id="SSF53822">
    <property type="entry name" value="Periplasmic binding protein-like I"/>
    <property type="match status" value="1"/>
</dbReference>
<dbReference type="Gene3D" id="3.40.50.2300">
    <property type="match status" value="1"/>
</dbReference>
<evidence type="ECO:0000256" key="1">
    <source>
        <dbReference type="ARBA" id="ARBA00010062"/>
    </source>
</evidence>
<dbReference type="OrthoDB" id="5469508at2"/>
<dbReference type="KEGG" id="ppai:E1956_19900"/>
<dbReference type="EMBL" id="CP038149">
    <property type="protein sequence ID" value="QBQ99448.1"/>
    <property type="molecule type" value="Genomic_DNA"/>
</dbReference>
<dbReference type="Pfam" id="PF13458">
    <property type="entry name" value="Peripla_BP_6"/>
    <property type="match status" value="1"/>
</dbReference>
<gene>
    <name evidence="4" type="ORF">E1956_19900</name>
</gene>
<reference evidence="4 5" key="1">
    <citation type="submission" date="2019-03" db="EMBL/GenBank/DDBJ databases">
        <title>Paraburkholderia sp. 7MH5, isolated from subtropical forest soil.</title>
        <authorList>
            <person name="Gao Z.-H."/>
            <person name="Qiu L.-H."/>
        </authorList>
    </citation>
    <scope>NUCLEOTIDE SEQUENCE [LARGE SCALE GENOMIC DNA]</scope>
    <source>
        <strain evidence="4 5">7MH5</strain>
    </source>
</reference>
<protein>
    <recommendedName>
        <fullName evidence="3">Leucine-binding protein domain-containing protein</fullName>
    </recommendedName>
</protein>